<proteinExistence type="predicted"/>
<dbReference type="RefSeq" id="WP_092209048.1">
    <property type="nucleotide sequence ID" value="NZ_FMUX01000003.1"/>
</dbReference>
<name>A0A1G5CGP0_9BACT</name>
<dbReference type="EMBL" id="FMUX01000003">
    <property type="protein sequence ID" value="SCY01504.1"/>
    <property type="molecule type" value="Genomic_DNA"/>
</dbReference>
<evidence type="ECO:0000313" key="2">
    <source>
        <dbReference type="Proteomes" id="UP000198870"/>
    </source>
</evidence>
<dbReference type="STRING" id="419481.SAMN05216233_1039"/>
<protein>
    <recommendedName>
        <fullName evidence="3">GpW protein</fullName>
    </recommendedName>
</protein>
<evidence type="ECO:0008006" key="3">
    <source>
        <dbReference type="Google" id="ProtNLM"/>
    </source>
</evidence>
<keyword evidence="2" id="KW-1185">Reference proteome</keyword>
<sequence length="73" mass="8367">MAIFTLQELDEQIAAFKLALQALAVNQSYKLDRREFVRADIEEIRKTLVFLDQERSKLLSGAGPKFVTGRIVR</sequence>
<dbReference type="AlphaFoldDB" id="A0A1G5CGP0"/>
<evidence type="ECO:0000313" key="1">
    <source>
        <dbReference type="EMBL" id="SCY01504.1"/>
    </source>
</evidence>
<accession>A0A1G5CGP0</accession>
<reference evidence="1 2" key="1">
    <citation type="submission" date="2016-10" db="EMBL/GenBank/DDBJ databases">
        <authorList>
            <person name="de Groot N.N."/>
        </authorList>
    </citation>
    <scope>NUCLEOTIDE SEQUENCE [LARGE SCALE GENOMIC DNA]</scope>
    <source>
        <strain evidence="1 2">AA1</strain>
    </source>
</reference>
<organism evidence="1 2">
    <name type="scientific">Desulfoluna spongiiphila</name>
    <dbReference type="NCBI Taxonomy" id="419481"/>
    <lineage>
        <taxon>Bacteria</taxon>
        <taxon>Pseudomonadati</taxon>
        <taxon>Thermodesulfobacteriota</taxon>
        <taxon>Desulfobacteria</taxon>
        <taxon>Desulfobacterales</taxon>
        <taxon>Desulfolunaceae</taxon>
        <taxon>Desulfoluna</taxon>
    </lineage>
</organism>
<dbReference type="Proteomes" id="UP000198870">
    <property type="component" value="Unassembled WGS sequence"/>
</dbReference>
<gene>
    <name evidence="1" type="ORF">SAMN05216233_1039</name>
</gene>